<dbReference type="Gene3D" id="1.20.272.10">
    <property type="match status" value="1"/>
</dbReference>
<feature type="region of interest" description="Disordered" evidence="5">
    <location>
        <begin position="337"/>
        <end position="373"/>
    </location>
</feature>
<feature type="chain" id="PRO_5009163124" description="Thioredoxin domain-containing protein" evidence="6">
    <location>
        <begin position="21"/>
        <end position="838"/>
    </location>
</feature>
<dbReference type="Pfam" id="PF16193">
    <property type="entry name" value="AAA_assoc_2"/>
    <property type="match status" value="1"/>
</dbReference>
<keyword evidence="6" id="KW-0732">Signal</keyword>
<dbReference type="CDD" id="cd18139">
    <property type="entry name" value="HLD_clamp_RarA"/>
    <property type="match status" value="1"/>
</dbReference>
<dbReference type="InterPro" id="IPR003593">
    <property type="entry name" value="AAA+_ATPase"/>
</dbReference>
<keyword evidence="3" id="KW-0547">Nucleotide-binding</keyword>
<evidence type="ECO:0000256" key="2">
    <source>
        <dbReference type="ARBA" id="ARBA00022705"/>
    </source>
</evidence>
<dbReference type="PROSITE" id="PS51352">
    <property type="entry name" value="THIOREDOXIN_2"/>
    <property type="match status" value="1"/>
</dbReference>
<evidence type="ECO:0000256" key="3">
    <source>
        <dbReference type="ARBA" id="ARBA00022741"/>
    </source>
</evidence>
<dbReference type="CDD" id="cd00009">
    <property type="entry name" value="AAA"/>
    <property type="match status" value="1"/>
</dbReference>
<evidence type="ECO:0000256" key="1">
    <source>
        <dbReference type="ARBA" id="ARBA00008959"/>
    </source>
</evidence>
<evidence type="ECO:0000313" key="8">
    <source>
        <dbReference type="EMBL" id="ODV87185.1"/>
    </source>
</evidence>
<dbReference type="SMART" id="SM00382">
    <property type="entry name" value="AAA"/>
    <property type="match status" value="1"/>
</dbReference>
<dbReference type="SUPFAM" id="SSF48019">
    <property type="entry name" value="post-AAA+ oligomerization domain-like"/>
    <property type="match status" value="1"/>
</dbReference>
<gene>
    <name evidence="8" type="ORF">CANARDRAFT_194652</name>
</gene>
<comment type="similarity">
    <text evidence="1">Belongs to the AAA ATPase family. RarA/MGS1/WRNIP1 subfamily.</text>
</comment>
<sequence>MRSYLLFFVVAFACPLLVLAQEQRRGDFYTSFKHIYELNPSNFDDIVHKTNHTSVVEFYAPWCGYCVQFENEFKKASKVASDFVQFGAVNCDDPNNKQFCAEHRVEGFPTVMIFRPPKVNLKEAGTGKKRQHATEIYKGERKAAPLVEFVKGRVKNYTKKISFLKVDQWLNPTDKSRVLLITDKSSLSPMYKSLSIDYLESVELGYITIKQADIEKDLRAKIPSLPSDAKLPILLAIDKDTKEIKYLSDKPFNKENISKFISQFGEPLEGELSKRGRLLKGIRKNTIPSSPVVNKNNSLNSLLSGNKRKKPQPARPHIEYIPESSKRTVDQVINISDEEGDQPTQKHLKPNQDEYIKPSSPVDSKTQAELEKSKRLQDEIRQLKLQARLPLAERLRPTSLKDYIGQEHLVGKGGILRGFILHDRVPSLILWGFPGTGKTTLARIISNSTKCRFVELSATANGIQDCKKVFEEAKNELKLTKRRTIVFVDEIHRFNKAQQDIFLPPVEKGTIVLIGATTENPSFQLNSALLSRCRVFVLKKLEVESLIKIINKAWMVINRTRKLVLDKPTLRLSKEAIEYLCDIADGDSRSALNLLELVDSHYMTNDDEISEASSAEPSQQSQQSQQSASKKIITIEVSAEQLRLILKRTHMVYDRVGDAHYDTISAFHKSVRGNNPDAAMYYLARMLKGGESPLYIARRMIRIASEDVGVLDESCLPFAVAAYHAVQYVGLPEADLALAHCAVKLALAPKSVEVYRAWGELNSKLDNEPGFAAAPIPMHLRNAPTKLMDDLGYAENYKYPPNFKDGKVKQEYFPEGWYGMKILKGKHMGDEIDRDLNV</sequence>
<dbReference type="InterPro" id="IPR027417">
    <property type="entry name" value="P-loop_NTPase"/>
</dbReference>
<dbReference type="InterPro" id="IPR051314">
    <property type="entry name" value="AAA_ATPase_RarA/MGS1/WRNIP1"/>
</dbReference>
<dbReference type="FunFam" id="1.20.272.10:FF:000001">
    <property type="entry name" value="Putative AAA family ATPase"/>
    <property type="match status" value="1"/>
</dbReference>
<dbReference type="InterPro" id="IPR032423">
    <property type="entry name" value="AAA_assoc_2"/>
</dbReference>
<dbReference type="InterPro" id="IPR021886">
    <property type="entry name" value="MgsA_C"/>
</dbReference>
<dbReference type="Gene3D" id="3.40.30.10">
    <property type="entry name" value="Glutaredoxin"/>
    <property type="match status" value="2"/>
</dbReference>
<evidence type="ECO:0000259" key="7">
    <source>
        <dbReference type="PROSITE" id="PS51352"/>
    </source>
</evidence>
<dbReference type="OrthoDB" id="10265467at2759"/>
<dbReference type="Pfam" id="PF00085">
    <property type="entry name" value="Thioredoxin"/>
    <property type="match status" value="1"/>
</dbReference>
<dbReference type="FunFam" id="3.40.50.300:FF:000137">
    <property type="entry name" value="Replication-associated recombination protein A"/>
    <property type="match status" value="1"/>
</dbReference>
<evidence type="ECO:0000256" key="6">
    <source>
        <dbReference type="SAM" id="SignalP"/>
    </source>
</evidence>
<dbReference type="GO" id="GO:0006271">
    <property type="term" value="P:DNA strand elongation involved in DNA replication"/>
    <property type="evidence" value="ECO:0007669"/>
    <property type="project" value="UniProtKB-ARBA"/>
</dbReference>
<dbReference type="InterPro" id="IPR017937">
    <property type="entry name" value="Thioredoxin_CS"/>
</dbReference>
<dbReference type="PROSITE" id="PS00194">
    <property type="entry name" value="THIOREDOXIN_1"/>
    <property type="match status" value="1"/>
</dbReference>
<evidence type="ECO:0000256" key="5">
    <source>
        <dbReference type="SAM" id="MobiDB-lite"/>
    </source>
</evidence>
<accession>A0A1E4T628</accession>
<keyword evidence="4" id="KW-0067">ATP-binding</keyword>
<dbReference type="GO" id="GO:0003677">
    <property type="term" value="F:DNA binding"/>
    <property type="evidence" value="ECO:0007669"/>
    <property type="project" value="InterPro"/>
</dbReference>
<dbReference type="GO" id="GO:0017116">
    <property type="term" value="F:single-stranded DNA helicase activity"/>
    <property type="evidence" value="ECO:0007669"/>
    <property type="project" value="TreeGrafter"/>
</dbReference>
<feature type="signal peptide" evidence="6">
    <location>
        <begin position="1"/>
        <end position="20"/>
    </location>
</feature>
<proteinExistence type="inferred from homology"/>
<feature type="region of interest" description="Disordered" evidence="5">
    <location>
        <begin position="608"/>
        <end position="627"/>
    </location>
</feature>
<evidence type="ECO:0000256" key="4">
    <source>
        <dbReference type="ARBA" id="ARBA00022840"/>
    </source>
</evidence>
<dbReference type="GO" id="GO:0016887">
    <property type="term" value="F:ATP hydrolysis activity"/>
    <property type="evidence" value="ECO:0007669"/>
    <property type="project" value="InterPro"/>
</dbReference>
<dbReference type="GO" id="GO:0005524">
    <property type="term" value="F:ATP binding"/>
    <property type="evidence" value="ECO:0007669"/>
    <property type="project" value="UniProtKB-KW"/>
</dbReference>
<feature type="domain" description="Thioredoxin" evidence="7">
    <location>
        <begin position="8"/>
        <end position="155"/>
    </location>
</feature>
<dbReference type="Proteomes" id="UP000094801">
    <property type="component" value="Unassembled WGS sequence"/>
</dbReference>
<dbReference type="Pfam" id="PF00004">
    <property type="entry name" value="AAA"/>
    <property type="match status" value="1"/>
</dbReference>
<name>A0A1E4T628_9ASCO</name>
<dbReference type="InterPro" id="IPR036249">
    <property type="entry name" value="Thioredoxin-like_sf"/>
</dbReference>
<dbReference type="GO" id="GO:0008047">
    <property type="term" value="F:enzyme activator activity"/>
    <property type="evidence" value="ECO:0007669"/>
    <property type="project" value="TreeGrafter"/>
</dbReference>
<feature type="compositionally biased region" description="Low complexity" evidence="5">
    <location>
        <begin position="288"/>
        <end position="305"/>
    </location>
</feature>
<protein>
    <recommendedName>
        <fullName evidence="7">Thioredoxin domain-containing protein</fullName>
    </recommendedName>
</protein>
<dbReference type="Pfam" id="PF12002">
    <property type="entry name" value="MgsA_C"/>
    <property type="match status" value="1"/>
</dbReference>
<feature type="compositionally biased region" description="Low complexity" evidence="5">
    <location>
        <begin position="611"/>
        <end position="627"/>
    </location>
</feature>
<dbReference type="Gene3D" id="1.10.8.60">
    <property type="match status" value="1"/>
</dbReference>
<dbReference type="Gene3D" id="1.10.3710.10">
    <property type="entry name" value="DNA polymerase III clamp loader subunits, C-terminal domain"/>
    <property type="match status" value="1"/>
</dbReference>
<dbReference type="Gene3D" id="3.40.50.300">
    <property type="entry name" value="P-loop containing nucleotide triphosphate hydrolases"/>
    <property type="match status" value="1"/>
</dbReference>
<dbReference type="AlphaFoldDB" id="A0A1E4T628"/>
<dbReference type="SUPFAM" id="SSF52540">
    <property type="entry name" value="P-loop containing nucleoside triphosphate hydrolases"/>
    <property type="match status" value="1"/>
</dbReference>
<dbReference type="STRING" id="983967.A0A1E4T628"/>
<evidence type="ECO:0000313" key="9">
    <source>
        <dbReference type="Proteomes" id="UP000094801"/>
    </source>
</evidence>
<keyword evidence="2" id="KW-0235">DNA replication</keyword>
<dbReference type="InterPro" id="IPR008921">
    <property type="entry name" value="DNA_pol3_clamp-load_cplx_C"/>
</dbReference>
<dbReference type="InterPro" id="IPR013766">
    <property type="entry name" value="Thioredoxin_domain"/>
</dbReference>
<reference evidence="9" key="1">
    <citation type="submission" date="2016-04" db="EMBL/GenBank/DDBJ databases">
        <title>Comparative genomics of biotechnologically important yeasts.</title>
        <authorList>
            <consortium name="DOE Joint Genome Institute"/>
            <person name="Riley R."/>
            <person name="Haridas S."/>
            <person name="Wolfe K.H."/>
            <person name="Lopes M.R."/>
            <person name="Hittinger C.T."/>
            <person name="Goker M."/>
            <person name="Salamov A."/>
            <person name="Wisecaver J."/>
            <person name="Long T.M."/>
            <person name="Aerts A.L."/>
            <person name="Barry K."/>
            <person name="Choi C."/>
            <person name="Clum A."/>
            <person name="Coughlan A.Y."/>
            <person name="Deshpande S."/>
            <person name="Douglass A.P."/>
            <person name="Hanson S.J."/>
            <person name="Klenk H.-P."/>
            <person name="Labutti K."/>
            <person name="Lapidus A."/>
            <person name="Lindquist E."/>
            <person name="Lipzen A."/>
            <person name="Meier-Kolthoff J.P."/>
            <person name="Ohm R.A."/>
            <person name="Otillar R.P."/>
            <person name="Pangilinan J."/>
            <person name="Peng Y."/>
            <person name="Rokas A."/>
            <person name="Rosa C.A."/>
            <person name="Scheuner C."/>
            <person name="Sibirny A.A."/>
            <person name="Slot J.C."/>
            <person name="Stielow J.B."/>
            <person name="Sun H."/>
            <person name="Kurtzman C.P."/>
            <person name="Blackwell M."/>
            <person name="Grigoriev I.V."/>
            <person name="Jeffries T.W."/>
        </authorList>
    </citation>
    <scope>NUCLEOTIDE SEQUENCE [LARGE SCALE GENOMIC DNA]</scope>
    <source>
        <strain evidence="9">NRRL YB-2248</strain>
    </source>
</reference>
<dbReference type="SUPFAM" id="SSF52833">
    <property type="entry name" value="Thioredoxin-like"/>
    <property type="match status" value="1"/>
</dbReference>
<feature type="region of interest" description="Disordered" evidence="5">
    <location>
        <begin position="287"/>
        <end position="323"/>
    </location>
</feature>
<organism evidence="8 9">
    <name type="scientific">[Candida] arabinofermentans NRRL YB-2248</name>
    <dbReference type="NCBI Taxonomy" id="983967"/>
    <lineage>
        <taxon>Eukaryota</taxon>
        <taxon>Fungi</taxon>
        <taxon>Dikarya</taxon>
        <taxon>Ascomycota</taxon>
        <taxon>Saccharomycotina</taxon>
        <taxon>Pichiomycetes</taxon>
        <taxon>Pichiales</taxon>
        <taxon>Pichiaceae</taxon>
        <taxon>Ogataea</taxon>
        <taxon>Ogataea/Candida clade</taxon>
    </lineage>
</organism>
<dbReference type="GO" id="GO:0005634">
    <property type="term" value="C:nucleus"/>
    <property type="evidence" value="ECO:0007669"/>
    <property type="project" value="TreeGrafter"/>
</dbReference>
<dbReference type="InterPro" id="IPR003959">
    <property type="entry name" value="ATPase_AAA_core"/>
</dbReference>
<dbReference type="EMBL" id="KV453848">
    <property type="protein sequence ID" value="ODV87185.1"/>
    <property type="molecule type" value="Genomic_DNA"/>
</dbReference>
<dbReference type="GO" id="GO:0000731">
    <property type="term" value="P:DNA synthesis involved in DNA repair"/>
    <property type="evidence" value="ECO:0007669"/>
    <property type="project" value="TreeGrafter"/>
</dbReference>
<dbReference type="CDD" id="cd03002">
    <property type="entry name" value="PDI_a_MPD1_like"/>
    <property type="match status" value="1"/>
</dbReference>
<keyword evidence="9" id="KW-1185">Reference proteome</keyword>
<dbReference type="PANTHER" id="PTHR13779:SF7">
    <property type="entry name" value="ATPASE WRNIP1"/>
    <property type="match status" value="1"/>
</dbReference>
<dbReference type="PANTHER" id="PTHR13779">
    <property type="entry name" value="WERNER HELICASE-INTERACTING PROTEIN 1 FAMILY MEMBER"/>
    <property type="match status" value="1"/>
</dbReference>